<name>A0A1I0U054_9RHOB</name>
<evidence type="ECO:0000313" key="2">
    <source>
        <dbReference type="Proteomes" id="UP000182312"/>
    </source>
</evidence>
<sequence>MLVESKPWHAIQARPDPGAMSGRPPVALVPAGEFNLPDFAASHADWCDLGFSICEGYLIEAQNLFLEGDPDGFREMAEAQFDTELEDETLAHANALLSGLSFRRLAGEILAVTSGRRAAGLNWWSLANLYRAMETTKGDMRMPRLDPEFEKRLRAAMVLS</sequence>
<organism evidence="1 2">
    <name type="scientific">Paracoccus halophilus</name>
    <dbReference type="NCBI Taxonomy" id="376733"/>
    <lineage>
        <taxon>Bacteria</taxon>
        <taxon>Pseudomonadati</taxon>
        <taxon>Pseudomonadota</taxon>
        <taxon>Alphaproteobacteria</taxon>
        <taxon>Rhodobacterales</taxon>
        <taxon>Paracoccaceae</taxon>
        <taxon>Paracoccus</taxon>
    </lineage>
</organism>
<accession>A0A1I0U054</accession>
<reference evidence="1 2" key="1">
    <citation type="submission" date="2016-10" db="EMBL/GenBank/DDBJ databases">
        <authorList>
            <person name="de Groot N.N."/>
        </authorList>
    </citation>
    <scope>NUCLEOTIDE SEQUENCE [LARGE SCALE GENOMIC DNA]</scope>
    <source>
        <strain evidence="1 2">CGMCC 1.6117</strain>
    </source>
</reference>
<dbReference type="EMBL" id="FOJO01000017">
    <property type="protein sequence ID" value="SFA57227.1"/>
    <property type="molecule type" value="Genomic_DNA"/>
</dbReference>
<evidence type="ECO:0000313" key="1">
    <source>
        <dbReference type="EMBL" id="SFA57227.1"/>
    </source>
</evidence>
<dbReference type="AlphaFoldDB" id="A0A1I0U054"/>
<dbReference type="Proteomes" id="UP000182312">
    <property type="component" value="Unassembled WGS sequence"/>
</dbReference>
<proteinExistence type="predicted"/>
<gene>
    <name evidence="1" type="ORF">SAMN04487972_11713</name>
</gene>
<protein>
    <submittedName>
        <fullName evidence="1">Uncharacterized protein</fullName>
    </submittedName>
</protein>